<sequence length="309" mass="33177">MRPRVAIVGGGVTAGLAASVLSQTNDVIVFRPTDTSASPIPEIVPRRAFFEGAFLGPKEEKRIIRAAASPVRWVAWRNGTKGQKHKATTNSQYFIYDKGRLAKILLDAAPVHYQVEEDIPSIGALTGYHAVLDCRGAKAVAADKAYQTTRKGIALTCCTYVIAERPPSLDPETMEFWAETTASGHRRTFYVVPVGGSMVSLGCSSAPSDAFDHAALLEAAARSGLSINESSIRMSGTATPHPTIVHNSLSHVSPLGDARGLPCPLTEYGTLKALSQIAEISGGKRFPTETLRRPISREVDPHIPMELFA</sequence>
<gene>
    <name evidence="1" type="ORF">AKJ29_18400</name>
</gene>
<dbReference type="AlphaFoldDB" id="A0A0P7JKB4"/>
<organism evidence="1 2">
    <name type="scientific">Aliiroseovarius crassostreae</name>
    <dbReference type="NCBI Taxonomy" id="154981"/>
    <lineage>
        <taxon>Bacteria</taxon>
        <taxon>Pseudomonadati</taxon>
        <taxon>Pseudomonadota</taxon>
        <taxon>Alphaproteobacteria</taxon>
        <taxon>Rhodobacterales</taxon>
        <taxon>Paracoccaceae</taxon>
        <taxon>Aliiroseovarius</taxon>
    </lineage>
</organism>
<dbReference type="Proteomes" id="UP000050471">
    <property type="component" value="Plasmid unnamed"/>
</dbReference>
<accession>A0A0P7JKB4</accession>
<protein>
    <submittedName>
        <fullName evidence="1">Uncharacterized protein</fullName>
    </submittedName>
</protein>
<name>A0A0P7JKB4_9RHOB</name>
<dbReference type="OrthoDB" id="9255595at2"/>
<keyword evidence="1" id="KW-0614">Plasmid</keyword>
<comment type="caution">
    <text evidence="1">The sequence shown here is derived from an EMBL/GenBank/DDBJ whole genome shotgun (WGS) entry which is preliminary data.</text>
</comment>
<keyword evidence="2" id="KW-1185">Reference proteome</keyword>
<dbReference type="EMBL" id="LKBA01000026">
    <property type="protein sequence ID" value="KPN61554.1"/>
    <property type="molecule type" value="Genomic_DNA"/>
</dbReference>
<evidence type="ECO:0000313" key="1">
    <source>
        <dbReference type="EMBL" id="KPN61554.1"/>
    </source>
</evidence>
<geneLocation type="plasmid" evidence="1">
    <name>unnamed</name>
</geneLocation>
<proteinExistence type="predicted"/>
<dbReference type="RefSeq" id="WP_055187156.1">
    <property type="nucleotide sequence ID" value="NZ_CM003503.1"/>
</dbReference>
<reference evidence="1 2" key="1">
    <citation type="submission" date="2015-09" db="EMBL/GenBank/DDBJ databases">
        <title>Draft genome sequence of Aliiroseovarius crassostreae CV919-312TSm, the causative agent of Roseovarius Oyster Disease (formerly Juvenile Oyster Disease).</title>
        <authorList>
            <person name="Kessner L."/>
            <person name="Spinard E."/>
            <person name="Nelson D."/>
        </authorList>
    </citation>
    <scope>NUCLEOTIDE SEQUENCE [LARGE SCALE GENOMIC DNA]</scope>
    <source>
        <strain evidence="1 2">CV919-312</strain>
        <plasmid evidence="2">Plasmid unnamed</plasmid>
    </source>
</reference>
<evidence type="ECO:0000313" key="2">
    <source>
        <dbReference type="Proteomes" id="UP000050471"/>
    </source>
</evidence>